<organism evidence="2 3">
    <name type="scientific">Dorcoceras hygrometricum</name>
    <dbReference type="NCBI Taxonomy" id="472368"/>
    <lineage>
        <taxon>Eukaryota</taxon>
        <taxon>Viridiplantae</taxon>
        <taxon>Streptophyta</taxon>
        <taxon>Embryophyta</taxon>
        <taxon>Tracheophyta</taxon>
        <taxon>Spermatophyta</taxon>
        <taxon>Magnoliopsida</taxon>
        <taxon>eudicotyledons</taxon>
        <taxon>Gunneridae</taxon>
        <taxon>Pentapetalae</taxon>
        <taxon>asterids</taxon>
        <taxon>lamiids</taxon>
        <taxon>Lamiales</taxon>
        <taxon>Gesneriaceae</taxon>
        <taxon>Didymocarpoideae</taxon>
        <taxon>Trichosporeae</taxon>
        <taxon>Loxocarpinae</taxon>
        <taxon>Dorcoceras</taxon>
    </lineage>
</organism>
<accession>A0A2Z7BSG3</accession>
<feature type="compositionally biased region" description="Polar residues" evidence="1">
    <location>
        <begin position="127"/>
        <end position="137"/>
    </location>
</feature>
<feature type="region of interest" description="Disordered" evidence="1">
    <location>
        <begin position="112"/>
        <end position="143"/>
    </location>
</feature>
<sequence length="143" mass="16368">MYKWILNGEGSQNRRLGPRHPRGGRGYPWPLGGTEQKFANWNEDLIPHDVNSGLEDRAAHSSCRGVQIAREDYPRRSAERPARTYQLRARSAISDQLRDQLGKPARYIFGSEQESSYRDLIREGNEQRLQTGTAQNKDTNRSA</sequence>
<name>A0A2Z7BSG3_9LAMI</name>
<proteinExistence type="predicted"/>
<dbReference type="AlphaFoldDB" id="A0A2Z7BSG3"/>
<evidence type="ECO:0000313" key="2">
    <source>
        <dbReference type="EMBL" id="KZV37349.1"/>
    </source>
</evidence>
<gene>
    <name evidence="2" type="ORF">F511_01217</name>
</gene>
<dbReference type="EMBL" id="KV003144">
    <property type="protein sequence ID" value="KZV37349.1"/>
    <property type="molecule type" value="Genomic_DNA"/>
</dbReference>
<keyword evidence="3" id="KW-1185">Reference proteome</keyword>
<dbReference type="Proteomes" id="UP000250235">
    <property type="component" value="Unassembled WGS sequence"/>
</dbReference>
<protein>
    <submittedName>
        <fullName evidence="2">Histone deacetylase</fullName>
    </submittedName>
</protein>
<feature type="compositionally biased region" description="Basic and acidic residues" evidence="1">
    <location>
        <begin position="115"/>
        <end position="126"/>
    </location>
</feature>
<evidence type="ECO:0000313" key="3">
    <source>
        <dbReference type="Proteomes" id="UP000250235"/>
    </source>
</evidence>
<reference evidence="2 3" key="1">
    <citation type="journal article" date="2015" name="Proc. Natl. Acad. Sci. U.S.A.">
        <title>The resurrection genome of Boea hygrometrica: A blueprint for survival of dehydration.</title>
        <authorList>
            <person name="Xiao L."/>
            <person name="Yang G."/>
            <person name="Zhang L."/>
            <person name="Yang X."/>
            <person name="Zhao S."/>
            <person name="Ji Z."/>
            <person name="Zhou Q."/>
            <person name="Hu M."/>
            <person name="Wang Y."/>
            <person name="Chen M."/>
            <person name="Xu Y."/>
            <person name="Jin H."/>
            <person name="Xiao X."/>
            <person name="Hu G."/>
            <person name="Bao F."/>
            <person name="Hu Y."/>
            <person name="Wan P."/>
            <person name="Li L."/>
            <person name="Deng X."/>
            <person name="Kuang T."/>
            <person name="Xiang C."/>
            <person name="Zhu J.K."/>
            <person name="Oliver M.J."/>
            <person name="He Y."/>
        </authorList>
    </citation>
    <scope>NUCLEOTIDE SEQUENCE [LARGE SCALE GENOMIC DNA]</scope>
    <source>
        <strain evidence="3">cv. XS01</strain>
    </source>
</reference>
<evidence type="ECO:0000256" key="1">
    <source>
        <dbReference type="SAM" id="MobiDB-lite"/>
    </source>
</evidence>